<protein>
    <submittedName>
        <fullName evidence="2">Uncharacterized protein</fullName>
    </submittedName>
</protein>
<dbReference type="AlphaFoldDB" id="A0A2K3NP22"/>
<comment type="caution">
    <text evidence="2">The sequence shown here is derived from an EMBL/GenBank/DDBJ whole genome shotgun (WGS) entry which is preliminary data.</text>
</comment>
<proteinExistence type="predicted"/>
<accession>A0A2K3NP22</accession>
<dbReference type="Proteomes" id="UP000236291">
    <property type="component" value="Unassembled WGS sequence"/>
</dbReference>
<dbReference type="EMBL" id="ASHM01000477">
    <property type="protein sequence ID" value="PNY04787.1"/>
    <property type="molecule type" value="Genomic_DNA"/>
</dbReference>
<name>A0A2K3NP22_TRIPR</name>
<sequence>DNRLDFNKIPDSKDDSSDEKEQKEEIRKM</sequence>
<evidence type="ECO:0000313" key="3">
    <source>
        <dbReference type="Proteomes" id="UP000236291"/>
    </source>
</evidence>
<gene>
    <name evidence="2" type="ORF">L195_g001215</name>
</gene>
<evidence type="ECO:0000256" key="1">
    <source>
        <dbReference type="SAM" id="MobiDB-lite"/>
    </source>
</evidence>
<reference evidence="2 3" key="2">
    <citation type="journal article" date="2017" name="Front. Plant Sci.">
        <title>Gene Classification and Mining of Molecular Markers Useful in Red Clover (Trifolium pratense) Breeding.</title>
        <authorList>
            <person name="Istvanek J."/>
            <person name="Dluhosova J."/>
            <person name="Dluhos P."/>
            <person name="Patkova L."/>
            <person name="Nedelnik J."/>
            <person name="Repkova J."/>
        </authorList>
    </citation>
    <scope>NUCLEOTIDE SEQUENCE [LARGE SCALE GENOMIC DNA]</scope>
    <source>
        <strain evidence="3">cv. Tatra</strain>
        <tissue evidence="2">Young leaves</tissue>
    </source>
</reference>
<feature type="non-terminal residue" evidence="2">
    <location>
        <position position="1"/>
    </location>
</feature>
<evidence type="ECO:0000313" key="2">
    <source>
        <dbReference type="EMBL" id="PNY04787.1"/>
    </source>
</evidence>
<organism evidence="2 3">
    <name type="scientific">Trifolium pratense</name>
    <name type="common">Red clover</name>
    <dbReference type="NCBI Taxonomy" id="57577"/>
    <lineage>
        <taxon>Eukaryota</taxon>
        <taxon>Viridiplantae</taxon>
        <taxon>Streptophyta</taxon>
        <taxon>Embryophyta</taxon>
        <taxon>Tracheophyta</taxon>
        <taxon>Spermatophyta</taxon>
        <taxon>Magnoliopsida</taxon>
        <taxon>eudicotyledons</taxon>
        <taxon>Gunneridae</taxon>
        <taxon>Pentapetalae</taxon>
        <taxon>rosids</taxon>
        <taxon>fabids</taxon>
        <taxon>Fabales</taxon>
        <taxon>Fabaceae</taxon>
        <taxon>Papilionoideae</taxon>
        <taxon>50 kb inversion clade</taxon>
        <taxon>NPAAA clade</taxon>
        <taxon>Hologalegina</taxon>
        <taxon>IRL clade</taxon>
        <taxon>Trifolieae</taxon>
        <taxon>Trifolium</taxon>
    </lineage>
</organism>
<reference evidence="2 3" key="1">
    <citation type="journal article" date="2014" name="Am. J. Bot.">
        <title>Genome assembly and annotation for red clover (Trifolium pratense; Fabaceae).</title>
        <authorList>
            <person name="Istvanek J."/>
            <person name="Jaros M."/>
            <person name="Krenek A."/>
            <person name="Repkova J."/>
        </authorList>
    </citation>
    <scope>NUCLEOTIDE SEQUENCE [LARGE SCALE GENOMIC DNA]</scope>
    <source>
        <strain evidence="3">cv. Tatra</strain>
        <tissue evidence="2">Young leaves</tissue>
    </source>
</reference>
<feature type="region of interest" description="Disordered" evidence="1">
    <location>
        <begin position="1"/>
        <end position="29"/>
    </location>
</feature>